<dbReference type="HOGENOM" id="CLU_1818723_0_0_1"/>
<evidence type="ECO:0000313" key="2">
    <source>
        <dbReference type="EMBL" id="KEH25668.1"/>
    </source>
</evidence>
<keyword evidence="1 2" id="KW-0812">Transmembrane</keyword>
<name>A0A072U975_MEDTR</name>
<reference evidence="2 4" key="1">
    <citation type="journal article" date="2011" name="Nature">
        <title>The Medicago genome provides insight into the evolution of rhizobial symbioses.</title>
        <authorList>
            <person name="Young N.D."/>
            <person name="Debelle F."/>
            <person name="Oldroyd G.E."/>
            <person name="Geurts R."/>
            <person name="Cannon S.B."/>
            <person name="Udvardi M.K."/>
            <person name="Benedito V.A."/>
            <person name="Mayer K.F."/>
            <person name="Gouzy J."/>
            <person name="Schoof H."/>
            <person name="Van de Peer Y."/>
            <person name="Proost S."/>
            <person name="Cook D.R."/>
            <person name="Meyers B.C."/>
            <person name="Spannagl M."/>
            <person name="Cheung F."/>
            <person name="De Mita S."/>
            <person name="Krishnakumar V."/>
            <person name="Gundlach H."/>
            <person name="Zhou S."/>
            <person name="Mudge J."/>
            <person name="Bharti A.K."/>
            <person name="Murray J.D."/>
            <person name="Naoumkina M.A."/>
            <person name="Rosen B."/>
            <person name="Silverstein K.A."/>
            <person name="Tang H."/>
            <person name="Rombauts S."/>
            <person name="Zhao P.X."/>
            <person name="Zhou P."/>
            <person name="Barbe V."/>
            <person name="Bardou P."/>
            <person name="Bechner M."/>
            <person name="Bellec A."/>
            <person name="Berger A."/>
            <person name="Berges H."/>
            <person name="Bidwell S."/>
            <person name="Bisseling T."/>
            <person name="Choisne N."/>
            <person name="Couloux A."/>
            <person name="Denny R."/>
            <person name="Deshpande S."/>
            <person name="Dai X."/>
            <person name="Doyle J.J."/>
            <person name="Dudez A.M."/>
            <person name="Farmer A.D."/>
            <person name="Fouteau S."/>
            <person name="Franken C."/>
            <person name="Gibelin C."/>
            <person name="Gish J."/>
            <person name="Goldstein S."/>
            <person name="Gonzalez A.J."/>
            <person name="Green P.J."/>
            <person name="Hallab A."/>
            <person name="Hartog M."/>
            <person name="Hua A."/>
            <person name="Humphray S.J."/>
            <person name="Jeong D.H."/>
            <person name="Jing Y."/>
            <person name="Jocker A."/>
            <person name="Kenton S.M."/>
            <person name="Kim D.J."/>
            <person name="Klee K."/>
            <person name="Lai H."/>
            <person name="Lang C."/>
            <person name="Lin S."/>
            <person name="Macmil S.L."/>
            <person name="Magdelenat G."/>
            <person name="Matthews L."/>
            <person name="McCorrison J."/>
            <person name="Monaghan E.L."/>
            <person name="Mun J.H."/>
            <person name="Najar F.Z."/>
            <person name="Nicholson C."/>
            <person name="Noirot C."/>
            <person name="O'Bleness M."/>
            <person name="Paule C.R."/>
            <person name="Poulain J."/>
            <person name="Prion F."/>
            <person name="Qin B."/>
            <person name="Qu C."/>
            <person name="Retzel E.F."/>
            <person name="Riddle C."/>
            <person name="Sallet E."/>
            <person name="Samain S."/>
            <person name="Samson N."/>
            <person name="Sanders I."/>
            <person name="Saurat O."/>
            <person name="Scarpelli C."/>
            <person name="Schiex T."/>
            <person name="Segurens B."/>
            <person name="Severin A.J."/>
            <person name="Sherrier D.J."/>
            <person name="Shi R."/>
            <person name="Sims S."/>
            <person name="Singer S.R."/>
            <person name="Sinharoy S."/>
            <person name="Sterck L."/>
            <person name="Viollet A."/>
            <person name="Wang B.B."/>
            <person name="Wang K."/>
            <person name="Wang M."/>
            <person name="Wang X."/>
            <person name="Warfsmann J."/>
            <person name="Weissenbach J."/>
            <person name="White D.D."/>
            <person name="White J.D."/>
            <person name="Wiley G.B."/>
            <person name="Wincker P."/>
            <person name="Xing Y."/>
            <person name="Yang L."/>
            <person name="Yao Z."/>
            <person name="Ying F."/>
            <person name="Zhai J."/>
            <person name="Zhou L."/>
            <person name="Zuber A."/>
            <person name="Denarie J."/>
            <person name="Dixon R.A."/>
            <person name="May G.D."/>
            <person name="Schwartz D.C."/>
            <person name="Rogers J."/>
            <person name="Quetier F."/>
            <person name="Town C.D."/>
            <person name="Roe B.A."/>
        </authorList>
    </citation>
    <scope>NUCLEOTIDE SEQUENCE [LARGE SCALE GENOMIC DNA]</scope>
    <source>
        <strain evidence="2">A17</strain>
        <strain evidence="3 4">cv. Jemalong A17</strain>
    </source>
</reference>
<keyword evidence="4" id="KW-1185">Reference proteome</keyword>
<evidence type="ECO:0000256" key="1">
    <source>
        <dbReference type="SAM" id="Phobius"/>
    </source>
</evidence>
<dbReference type="Proteomes" id="UP000002051">
    <property type="component" value="Chromosome 6"/>
</dbReference>
<dbReference type="EnsemblPlants" id="KEH25668">
    <property type="protein sequence ID" value="KEH25668"/>
    <property type="gene ID" value="MTR_6g033425"/>
</dbReference>
<dbReference type="AlphaFoldDB" id="A0A072U975"/>
<accession>A0A072U975</accession>
<keyword evidence="1" id="KW-0472">Membrane</keyword>
<reference evidence="2 4" key="2">
    <citation type="journal article" date="2014" name="BMC Genomics">
        <title>An improved genome release (version Mt4.0) for the model legume Medicago truncatula.</title>
        <authorList>
            <person name="Tang H."/>
            <person name="Krishnakumar V."/>
            <person name="Bidwell S."/>
            <person name="Rosen B."/>
            <person name="Chan A."/>
            <person name="Zhou S."/>
            <person name="Gentzbittel L."/>
            <person name="Childs K.L."/>
            <person name="Yandell M."/>
            <person name="Gundlach H."/>
            <person name="Mayer K.F."/>
            <person name="Schwartz D.C."/>
            <person name="Town C.D."/>
        </authorList>
    </citation>
    <scope>GENOME REANNOTATION</scope>
    <source>
        <strain evidence="2">A17</strain>
        <strain evidence="3 4">cv. Jemalong A17</strain>
    </source>
</reference>
<proteinExistence type="predicted"/>
<protein>
    <submittedName>
        <fullName evidence="2">Transmembrane protein, putative</fullName>
    </submittedName>
</protein>
<feature type="transmembrane region" description="Helical" evidence="1">
    <location>
        <begin position="58"/>
        <end position="75"/>
    </location>
</feature>
<dbReference type="EMBL" id="CM001222">
    <property type="protein sequence ID" value="KEH25668.1"/>
    <property type="molecule type" value="Genomic_DNA"/>
</dbReference>
<gene>
    <name evidence="2" type="ordered locus">MTR_6g033425</name>
</gene>
<organism evidence="2 4">
    <name type="scientific">Medicago truncatula</name>
    <name type="common">Barrel medic</name>
    <name type="synonym">Medicago tribuloides</name>
    <dbReference type="NCBI Taxonomy" id="3880"/>
    <lineage>
        <taxon>Eukaryota</taxon>
        <taxon>Viridiplantae</taxon>
        <taxon>Streptophyta</taxon>
        <taxon>Embryophyta</taxon>
        <taxon>Tracheophyta</taxon>
        <taxon>Spermatophyta</taxon>
        <taxon>Magnoliopsida</taxon>
        <taxon>eudicotyledons</taxon>
        <taxon>Gunneridae</taxon>
        <taxon>Pentapetalae</taxon>
        <taxon>rosids</taxon>
        <taxon>fabids</taxon>
        <taxon>Fabales</taxon>
        <taxon>Fabaceae</taxon>
        <taxon>Papilionoideae</taxon>
        <taxon>50 kb inversion clade</taxon>
        <taxon>NPAAA clade</taxon>
        <taxon>Hologalegina</taxon>
        <taxon>IRL clade</taxon>
        <taxon>Trifolieae</taxon>
        <taxon>Medicago</taxon>
    </lineage>
</organism>
<evidence type="ECO:0000313" key="3">
    <source>
        <dbReference type="EnsemblPlants" id="KEH25668"/>
    </source>
</evidence>
<evidence type="ECO:0000313" key="4">
    <source>
        <dbReference type="Proteomes" id="UP000002051"/>
    </source>
</evidence>
<keyword evidence="1" id="KW-1133">Transmembrane helix</keyword>
<sequence length="142" mass="16774">MPGSQVMSDSLWLRLGIKLFRLKYLVLFGECSKTKYLQKTILAREELSIRGLINGGRVSVGILNVIWFTCIWSIWKARNEKLFNNKEVYMENIIELVKRFPLPLRKKKKTDVFVRLLVPHRTFENLREANYIIIKAYNTIIL</sequence>
<reference evidence="3" key="3">
    <citation type="submission" date="2015-04" db="UniProtKB">
        <authorList>
            <consortium name="EnsemblPlants"/>
        </authorList>
    </citation>
    <scope>IDENTIFICATION</scope>
    <source>
        <strain evidence="3">cv. Jemalong A17</strain>
    </source>
</reference>